<accession>A0ABU5VVU9</accession>
<dbReference type="PANTHER" id="PTHR43201:SF5">
    <property type="entry name" value="MEDIUM-CHAIN ACYL-COA LIGASE ACSF2, MITOCHONDRIAL"/>
    <property type="match status" value="1"/>
</dbReference>
<gene>
    <name evidence="4" type="ORF">SHI21_13275</name>
</gene>
<evidence type="ECO:0000313" key="4">
    <source>
        <dbReference type="EMBL" id="MEA9357190.1"/>
    </source>
</evidence>
<dbReference type="Pfam" id="PF00501">
    <property type="entry name" value="AMP-binding"/>
    <property type="match status" value="1"/>
</dbReference>
<protein>
    <submittedName>
        <fullName evidence="4">Class I adenylate-forming enzyme family protein</fullName>
    </submittedName>
</protein>
<evidence type="ECO:0000313" key="5">
    <source>
        <dbReference type="Proteomes" id="UP001302274"/>
    </source>
</evidence>
<dbReference type="EMBL" id="JAYGJQ010000002">
    <property type="protein sequence ID" value="MEA9357190.1"/>
    <property type="molecule type" value="Genomic_DNA"/>
</dbReference>
<dbReference type="PANTHER" id="PTHR43201">
    <property type="entry name" value="ACYL-COA SYNTHETASE"/>
    <property type="match status" value="1"/>
</dbReference>
<dbReference type="RefSeq" id="WP_323577089.1">
    <property type="nucleotide sequence ID" value="NZ_JAYGJQ010000002.1"/>
</dbReference>
<dbReference type="InterPro" id="IPR045851">
    <property type="entry name" value="AMP-bd_C_sf"/>
</dbReference>
<dbReference type="InterPro" id="IPR000873">
    <property type="entry name" value="AMP-dep_synth/lig_dom"/>
</dbReference>
<dbReference type="Gene3D" id="3.40.50.12780">
    <property type="entry name" value="N-terminal domain of ligase-like"/>
    <property type="match status" value="1"/>
</dbReference>
<dbReference type="InterPro" id="IPR042099">
    <property type="entry name" value="ANL_N_sf"/>
</dbReference>
<evidence type="ECO:0000259" key="3">
    <source>
        <dbReference type="Pfam" id="PF00501"/>
    </source>
</evidence>
<dbReference type="SUPFAM" id="SSF56801">
    <property type="entry name" value="Acetyl-CoA synthetase-like"/>
    <property type="match status" value="1"/>
</dbReference>
<evidence type="ECO:0000256" key="2">
    <source>
        <dbReference type="ARBA" id="ARBA00022598"/>
    </source>
</evidence>
<organism evidence="4 5">
    <name type="scientific">Bacteriovorax antarcticus</name>
    <dbReference type="NCBI Taxonomy" id="3088717"/>
    <lineage>
        <taxon>Bacteria</taxon>
        <taxon>Pseudomonadati</taxon>
        <taxon>Bdellovibrionota</taxon>
        <taxon>Bacteriovoracia</taxon>
        <taxon>Bacteriovoracales</taxon>
        <taxon>Bacteriovoracaceae</taxon>
        <taxon>Bacteriovorax</taxon>
    </lineage>
</organism>
<dbReference type="Gene3D" id="3.30.300.30">
    <property type="match status" value="1"/>
</dbReference>
<comment type="similarity">
    <text evidence="1">Belongs to the ATP-dependent AMP-binding enzyme family.</text>
</comment>
<dbReference type="Proteomes" id="UP001302274">
    <property type="component" value="Unassembled WGS sequence"/>
</dbReference>
<proteinExistence type="inferred from homology"/>
<feature type="domain" description="AMP-dependent synthetase/ligase" evidence="3">
    <location>
        <begin position="68"/>
        <end position="258"/>
    </location>
</feature>
<evidence type="ECO:0000256" key="1">
    <source>
        <dbReference type="ARBA" id="ARBA00006432"/>
    </source>
</evidence>
<keyword evidence="2" id="KW-0436">Ligase</keyword>
<sequence>MKKIIIWRGHHGKEIFDLIQSTLNSPDNLLILCPPRIEALEDYFSFLPDGMIEFRGELSDRSSLINQSNVNYPENPSFGLFSSGTTDAGAKLILYSKKNLESACDGIFSFFKDLNITNVFSYPQPYHIFGLSLGYIAAARFDWKLIYEDGSYSSAHHEKWVQAVETQGANLLTLGTPTHFLDAITYTTNNRISLKPSKASIAGGAKVEVSLWDKMQSELRITNPSVGYGCSEASPGVTHLTPGLRPEEDGDLGFVLPNGKLLETPEGFVYRGDNVCLAIIQNKTITFPAGQYLLSDTLALDSKGHYHFKKRSDLILNRGGEKFSLEEIESEIKRTFQINCVAIPVKDHRLGEELGIVFEGAQNLDKDIHYKVSDVFKRNFKIEYFLGVEAIPVNANAKFDRRKCSELMMERLG</sequence>
<comment type="caution">
    <text evidence="4">The sequence shown here is derived from an EMBL/GenBank/DDBJ whole genome shotgun (WGS) entry which is preliminary data.</text>
</comment>
<keyword evidence="5" id="KW-1185">Reference proteome</keyword>
<reference evidence="4 5" key="1">
    <citation type="submission" date="2023-11" db="EMBL/GenBank/DDBJ databases">
        <title>A Novel Polar Bacteriovorax (B. antarcticus) Isolated from the Biocrust in Antarctica.</title>
        <authorList>
            <person name="Mun W."/>
            <person name="Choi S.Y."/>
            <person name="Mitchell R.J."/>
        </authorList>
    </citation>
    <scope>NUCLEOTIDE SEQUENCE [LARGE SCALE GENOMIC DNA]</scope>
    <source>
        <strain evidence="4 5">PP10</strain>
    </source>
</reference>
<name>A0ABU5VVU9_9BACT</name>